<gene>
    <name evidence="1" type="ORF">Tco_0654752</name>
</gene>
<evidence type="ECO:0000313" key="2">
    <source>
        <dbReference type="Proteomes" id="UP001151760"/>
    </source>
</evidence>
<proteinExistence type="predicted"/>
<protein>
    <submittedName>
        <fullName evidence="1">Uncharacterized protein</fullName>
    </submittedName>
</protein>
<keyword evidence="2" id="KW-1185">Reference proteome</keyword>
<reference evidence="1" key="2">
    <citation type="submission" date="2022-01" db="EMBL/GenBank/DDBJ databases">
        <authorList>
            <person name="Yamashiro T."/>
            <person name="Shiraishi A."/>
            <person name="Satake H."/>
            <person name="Nakayama K."/>
        </authorList>
    </citation>
    <scope>NUCLEOTIDE SEQUENCE</scope>
</reference>
<organism evidence="1 2">
    <name type="scientific">Tanacetum coccineum</name>
    <dbReference type="NCBI Taxonomy" id="301880"/>
    <lineage>
        <taxon>Eukaryota</taxon>
        <taxon>Viridiplantae</taxon>
        <taxon>Streptophyta</taxon>
        <taxon>Embryophyta</taxon>
        <taxon>Tracheophyta</taxon>
        <taxon>Spermatophyta</taxon>
        <taxon>Magnoliopsida</taxon>
        <taxon>eudicotyledons</taxon>
        <taxon>Gunneridae</taxon>
        <taxon>Pentapetalae</taxon>
        <taxon>asterids</taxon>
        <taxon>campanulids</taxon>
        <taxon>Asterales</taxon>
        <taxon>Asteraceae</taxon>
        <taxon>Asteroideae</taxon>
        <taxon>Anthemideae</taxon>
        <taxon>Anthemidinae</taxon>
        <taxon>Tanacetum</taxon>
    </lineage>
</organism>
<sequence>MGVGYGLKNLLKQWREINVDDDYDPYDDDMYEAIERRRYRQEVLDINTFDSAPKLHTRLNIEIHASKVYTKTIYLLIQKEITEDCWSCTIQEFKMEEGYEMVRLRDKNVATYRTLYTEKGEEVVQECEKVAEYNVI</sequence>
<reference evidence="1" key="1">
    <citation type="journal article" date="2022" name="Int. J. Mol. Sci.">
        <title>Draft Genome of Tanacetum Coccineum: Genomic Comparison of Closely Related Tanacetum-Family Plants.</title>
        <authorList>
            <person name="Yamashiro T."/>
            <person name="Shiraishi A."/>
            <person name="Nakayama K."/>
            <person name="Satake H."/>
        </authorList>
    </citation>
    <scope>NUCLEOTIDE SEQUENCE</scope>
</reference>
<name>A0ABQ4X435_9ASTR</name>
<dbReference type="EMBL" id="BQNB010009189">
    <property type="protein sequence ID" value="GJS59968.1"/>
    <property type="molecule type" value="Genomic_DNA"/>
</dbReference>
<dbReference type="Proteomes" id="UP001151760">
    <property type="component" value="Unassembled WGS sequence"/>
</dbReference>
<evidence type="ECO:0000313" key="1">
    <source>
        <dbReference type="EMBL" id="GJS59968.1"/>
    </source>
</evidence>
<accession>A0ABQ4X435</accession>
<comment type="caution">
    <text evidence="1">The sequence shown here is derived from an EMBL/GenBank/DDBJ whole genome shotgun (WGS) entry which is preliminary data.</text>
</comment>